<feature type="transmembrane region" description="Helical" evidence="6">
    <location>
        <begin position="203"/>
        <end position="225"/>
    </location>
</feature>
<evidence type="ECO:0000256" key="6">
    <source>
        <dbReference type="SAM" id="Phobius"/>
    </source>
</evidence>
<proteinExistence type="inferred from homology"/>
<reference evidence="7" key="2">
    <citation type="submission" date="2019-06" db="EMBL/GenBank/DDBJ databases">
        <title>Genomics analysis of Aphanomyces spp. identifies a new class of oomycete effector associated with host adaptation.</title>
        <authorList>
            <person name="Gaulin E."/>
        </authorList>
    </citation>
    <scope>NUCLEOTIDE SEQUENCE</scope>
    <source>
        <strain evidence="7">CBS 578.67</strain>
    </source>
</reference>
<protein>
    <submittedName>
        <fullName evidence="8">Aste57867_110 protein</fullName>
    </submittedName>
</protein>
<feature type="transmembrane region" description="Helical" evidence="6">
    <location>
        <begin position="6"/>
        <end position="21"/>
    </location>
</feature>
<keyword evidence="9" id="KW-1185">Reference proteome</keyword>
<evidence type="ECO:0000313" key="9">
    <source>
        <dbReference type="Proteomes" id="UP000332933"/>
    </source>
</evidence>
<dbReference type="EMBL" id="CAADRA010000004">
    <property type="protein sequence ID" value="VFT77336.1"/>
    <property type="molecule type" value="Genomic_DNA"/>
</dbReference>
<dbReference type="PANTHER" id="PTHR13353:SF5">
    <property type="entry name" value="TRANSMEMBRANE PROTEIN 19"/>
    <property type="match status" value="1"/>
</dbReference>
<evidence type="ECO:0000256" key="5">
    <source>
        <dbReference type="ARBA" id="ARBA00023136"/>
    </source>
</evidence>
<evidence type="ECO:0000313" key="7">
    <source>
        <dbReference type="EMBL" id="KAF0720685.1"/>
    </source>
</evidence>
<dbReference type="InterPro" id="IPR002794">
    <property type="entry name" value="DUF92_TMEM19"/>
</dbReference>
<evidence type="ECO:0000256" key="3">
    <source>
        <dbReference type="ARBA" id="ARBA00022692"/>
    </source>
</evidence>
<evidence type="ECO:0000256" key="1">
    <source>
        <dbReference type="ARBA" id="ARBA00004141"/>
    </source>
</evidence>
<dbReference type="Pfam" id="PF01940">
    <property type="entry name" value="DUF92"/>
    <property type="match status" value="1"/>
</dbReference>
<evidence type="ECO:0000313" key="8">
    <source>
        <dbReference type="EMBL" id="VFT77336.1"/>
    </source>
</evidence>
<dbReference type="EMBL" id="VJMH01000004">
    <property type="protein sequence ID" value="KAF0720685.1"/>
    <property type="molecule type" value="Genomic_DNA"/>
</dbReference>
<organism evidence="8 9">
    <name type="scientific">Aphanomyces stellatus</name>
    <dbReference type="NCBI Taxonomy" id="120398"/>
    <lineage>
        <taxon>Eukaryota</taxon>
        <taxon>Sar</taxon>
        <taxon>Stramenopiles</taxon>
        <taxon>Oomycota</taxon>
        <taxon>Saprolegniomycetes</taxon>
        <taxon>Saprolegniales</taxon>
        <taxon>Verrucalvaceae</taxon>
        <taxon>Aphanomyces</taxon>
    </lineage>
</organism>
<feature type="transmembrane region" description="Helical" evidence="6">
    <location>
        <begin position="85"/>
        <end position="105"/>
    </location>
</feature>
<dbReference type="PANTHER" id="PTHR13353">
    <property type="entry name" value="TRANSMEMBRANE PROTEIN 19"/>
    <property type="match status" value="1"/>
</dbReference>
<keyword evidence="5 6" id="KW-0472">Membrane</keyword>
<dbReference type="Proteomes" id="UP000332933">
    <property type="component" value="Unassembled WGS sequence"/>
</dbReference>
<evidence type="ECO:0000256" key="2">
    <source>
        <dbReference type="ARBA" id="ARBA00009012"/>
    </source>
</evidence>
<comment type="subcellular location">
    <subcellularLocation>
        <location evidence="1">Membrane</location>
        <topology evidence="1">Multi-pass membrane protein</topology>
    </subcellularLocation>
</comment>
<accession>A0A485K5X0</accession>
<feature type="transmembrane region" description="Helical" evidence="6">
    <location>
        <begin position="168"/>
        <end position="191"/>
    </location>
</feature>
<evidence type="ECO:0000256" key="4">
    <source>
        <dbReference type="ARBA" id="ARBA00022989"/>
    </source>
</evidence>
<gene>
    <name evidence="8" type="primary">Aste57867_110</name>
    <name evidence="7" type="ORF">As57867_000110</name>
    <name evidence="8" type="ORF">ASTE57867_110</name>
</gene>
<comment type="similarity">
    <text evidence="2">Belongs to the TMEM19 family.</text>
</comment>
<dbReference type="AlphaFoldDB" id="A0A485K5X0"/>
<reference evidence="8 9" key="1">
    <citation type="submission" date="2019-03" db="EMBL/GenBank/DDBJ databases">
        <authorList>
            <person name="Gaulin E."/>
            <person name="Dumas B."/>
        </authorList>
    </citation>
    <scope>NUCLEOTIDE SEQUENCE [LARGE SCALE GENOMIC DNA]</scope>
    <source>
        <strain evidence="8">CBS 568.67</strain>
    </source>
</reference>
<keyword evidence="4 6" id="KW-1133">Transmembrane helix</keyword>
<feature type="transmembrane region" description="Helical" evidence="6">
    <location>
        <begin position="33"/>
        <end position="57"/>
    </location>
</feature>
<name>A0A485K5X0_9STRA</name>
<keyword evidence="3 6" id="KW-0812">Transmembrane</keyword>
<dbReference type="OrthoDB" id="30881at2759"/>
<sequence length="284" mass="30186">MSWVRFAVGLVVSLGAAYHGLKKRSLSRGGALAALFVGTAAMTCGYRFGLLLFTFYFSSSKLTHYKEDRKAALDATSEVGGQRRAVQVLSVSLIATGLAIAYSSWVGEDRPLNSAADPLATMLWGAYLAHYACAAADTWASELGVLSTSSPILITRCKTVPPGTNGGISVLGTLAAAAGGTFMGLVFYLYHVFFLPSSSVAQWPTIVFGLASGVVGCMLDSLLGATLQSTYYCTRTNRVVSWPQVPTFDVIHICGYDVLSNEQVNVVSVALTTLLGAYLAPWFF</sequence>
<dbReference type="GO" id="GO:0016020">
    <property type="term" value="C:membrane"/>
    <property type="evidence" value="ECO:0007669"/>
    <property type="project" value="UniProtKB-SubCell"/>
</dbReference>